<dbReference type="InParanoid" id="A0A2G5CJ42"/>
<gene>
    <name evidence="8" type="ORF">AQUCO_05100097v1</name>
</gene>
<sequence>MELIIVVLFSLLLLLLPLTIFFTHWLLFSSKPKTQTVNHTSSVSVLPPGKMGWPLIGENLEYILMGRKGTPEKFIEDRMNKYSSQVFKTSLLGEKMAIFCGSKGNKFLFSNEFTLVQSWWPHSFDVIFPDLKTSIKEESKKMKAFLPKFLKPNSLQKYIGTMDLIAKEHLNMYWDQKDSVTVLPLVKKYMFSLACRLFLSIENVDYIAMFNDQFETVSAGILSLPINFPGTAYNRAIKASMFVRKKLLEIIKQRKIDVEQNKSSTQDLLSEMLNSPDEDGLFANEVDVTSKFSAMVIASYDAPGRALTFVMKYLAELPHVYDKVLEEQTEIAMSKGKEVLLNWEDIQQMRYSWNVVNEALRFVPPLQGSFREAITDFTFEGFFIPKGWKIYWNAYSTHANPNYFPDPKRFDPSRFEGKGPAPFTFVPFGGGPRMCPGMHLARVELLVFIHNLVTRFRWEKMIPNEKFTVDPQPRPANGLPVRLLPHKS</sequence>
<dbReference type="PRINTS" id="PR00385">
    <property type="entry name" value="P450"/>
</dbReference>
<name>A0A2G5CJ42_AQUCA</name>
<keyword evidence="4 7" id="KW-0560">Oxidoreductase</keyword>
<dbReference type="SUPFAM" id="SSF48264">
    <property type="entry name" value="Cytochrome P450"/>
    <property type="match status" value="1"/>
</dbReference>
<dbReference type="AlphaFoldDB" id="A0A2G5CJ42"/>
<evidence type="ECO:0000256" key="2">
    <source>
        <dbReference type="ARBA" id="ARBA00010617"/>
    </source>
</evidence>
<dbReference type="Gene3D" id="1.10.630.10">
    <property type="entry name" value="Cytochrome P450"/>
    <property type="match status" value="1"/>
</dbReference>
<dbReference type="EMBL" id="KZ305068">
    <property type="protein sequence ID" value="PIA31322.1"/>
    <property type="molecule type" value="Genomic_DNA"/>
</dbReference>
<keyword evidence="6 7" id="KW-0349">Heme</keyword>
<evidence type="ECO:0000256" key="5">
    <source>
        <dbReference type="ARBA" id="ARBA00023004"/>
    </source>
</evidence>
<keyword evidence="3 6" id="KW-0479">Metal-binding</keyword>
<dbReference type="PROSITE" id="PS00086">
    <property type="entry name" value="CYTOCHROME_P450"/>
    <property type="match status" value="1"/>
</dbReference>
<organism evidence="8 9">
    <name type="scientific">Aquilegia coerulea</name>
    <name type="common">Rocky mountain columbine</name>
    <dbReference type="NCBI Taxonomy" id="218851"/>
    <lineage>
        <taxon>Eukaryota</taxon>
        <taxon>Viridiplantae</taxon>
        <taxon>Streptophyta</taxon>
        <taxon>Embryophyta</taxon>
        <taxon>Tracheophyta</taxon>
        <taxon>Spermatophyta</taxon>
        <taxon>Magnoliopsida</taxon>
        <taxon>Ranunculales</taxon>
        <taxon>Ranunculaceae</taxon>
        <taxon>Thalictroideae</taxon>
        <taxon>Aquilegia</taxon>
    </lineage>
</organism>
<dbReference type="GO" id="GO:0044550">
    <property type="term" value="P:secondary metabolite biosynthetic process"/>
    <property type="evidence" value="ECO:0007669"/>
    <property type="project" value="UniProtKB-ARBA"/>
</dbReference>
<evidence type="ECO:0000256" key="7">
    <source>
        <dbReference type="RuleBase" id="RU000461"/>
    </source>
</evidence>
<dbReference type="OrthoDB" id="1372046at2759"/>
<dbReference type="CDD" id="cd11043">
    <property type="entry name" value="CYP90-like"/>
    <property type="match status" value="1"/>
</dbReference>
<dbReference type="GO" id="GO:0005506">
    <property type="term" value="F:iron ion binding"/>
    <property type="evidence" value="ECO:0007669"/>
    <property type="project" value="InterPro"/>
</dbReference>
<comment type="similarity">
    <text evidence="2 7">Belongs to the cytochrome P450 family.</text>
</comment>
<evidence type="ECO:0000256" key="1">
    <source>
        <dbReference type="ARBA" id="ARBA00001971"/>
    </source>
</evidence>
<keyword evidence="5 6" id="KW-0408">Iron</keyword>
<keyword evidence="9" id="KW-1185">Reference proteome</keyword>
<proteinExistence type="inferred from homology"/>
<reference evidence="8 9" key="1">
    <citation type="submission" date="2017-09" db="EMBL/GenBank/DDBJ databases">
        <title>WGS assembly of Aquilegia coerulea Goldsmith.</title>
        <authorList>
            <person name="Hodges S."/>
            <person name="Kramer E."/>
            <person name="Nordborg M."/>
            <person name="Tomkins J."/>
            <person name="Borevitz J."/>
            <person name="Derieg N."/>
            <person name="Yan J."/>
            <person name="Mihaltcheva S."/>
            <person name="Hayes R.D."/>
            <person name="Rokhsar D."/>
        </authorList>
    </citation>
    <scope>NUCLEOTIDE SEQUENCE [LARGE SCALE GENOMIC DNA]</scope>
    <source>
        <strain evidence="9">cv. Goldsmith</strain>
    </source>
</reference>
<dbReference type="GO" id="GO:0016125">
    <property type="term" value="P:sterol metabolic process"/>
    <property type="evidence" value="ECO:0007669"/>
    <property type="project" value="TreeGrafter"/>
</dbReference>
<accession>A0A2G5CJ42</accession>
<feature type="binding site" description="axial binding residue" evidence="6">
    <location>
        <position position="435"/>
    </location>
    <ligand>
        <name>heme</name>
        <dbReference type="ChEBI" id="CHEBI:30413"/>
    </ligand>
    <ligandPart>
        <name>Fe</name>
        <dbReference type="ChEBI" id="CHEBI:18248"/>
    </ligandPart>
</feature>
<dbReference type="Pfam" id="PF00067">
    <property type="entry name" value="p450"/>
    <property type="match status" value="1"/>
</dbReference>
<comment type="cofactor">
    <cofactor evidence="1 6">
        <name>heme</name>
        <dbReference type="ChEBI" id="CHEBI:30413"/>
    </cofactor>
</comment>
<dbReference type="GO" id="GO:0016705">
    <property type="term" value="F:oxidoreductase activity, acting on paired donors, with incorporation or reduction of molecular oxygen"/>
    <property type="evidence" value="ECO:0007669"/>
    <property type="project" value="InterPro"/>
</dbReference>
<dbReference type="GO" id="GO:0004497">
    <property type="term" value="F:monooxygenase activity"/>
    <property type="evidence" value="ECO:0007669"/>
    <property type="project" value="UniProtKB-KW"/>
</dbReference>
<evidence type="ECO:0000313" key="8">
    <source>
        <dbReference type="EMBL" id="PIA31322.1"/>
    </source>
</evidence>
<protein>
    <recommendedName>
        <fullName evidence="10">Cytochrome P450</fullName>
    </recommendedName>
</protein>
<dbReference type="PANTHER" id="PTHR24286">
    <property type="entry name" value="CYTOCHROME P450 26"/>
    <property type="match status" value="1"/>
</dbReference>
<evidence type="ECO:0000256" key="4">
    <source>
        <dbReference type="ARBA" id="ARBA00023002"/>
    </source>
</evidence>
<dbReference type="InterPro" id="IPR002401">
    <property type="entry name" value="Cyt_P450_E_grp-I"/>
</dbReference>
<dbReference type="InterPro" id="IPR001128">
    <property type="entry name" value="Cyt_P450"/>
</dbReference>
<evidence type="ECO:0000256" key="3">
    <source>
        <dbReference type="ARBA" id="ARBA00022723"/>
    </source>
</evidence>
<dbReference type="FunFam" id="1.10.630.10:FF:000022">
    <property type="entry name" value="Taxadiene 5-alpha hydroxylase"/>
    <property type="match status" value="1"/>
</dbReference>
<dbReference type="Proteomes" id="UP000230069">
    <property type="component" value="Unassembled WGS sequence"/>
</dbReference>
<evidence type="ECO:0000313" key="9">
    <source>
        <dbReference type="Proteomes" id="UP000230069"/>
    </source>
</evidence>
<keyword evidence="7" id="KW-0503">Monooxygenase</keyword>
<evidence type="ECO:0008006" key="10">
    <source>
        <dbReference type="Google" id="ProtNLM"/>
    </source>
</evidence>
<dbReference type="GO" id="GO:0020037">
    <property type="term" value="F:heme binding"/>
    <property type="evidence" value="ECO:0007669"/>
    <property type="project" value="InterPro"/>
</dbReference>
<evidence type="ECO:0000256" key="6">
    <source>
        <dbReference type="PIRSR" id="PIRSR602401-1"/>
    </source>
</evidence>
<dbReference type="STRING" id="218851.A0A2G5CJ42"/>
<dbReference type="PANTHER" id="PTHR24286:SF53">
    <property type="entry name" value="BETA-AMYRIN 28-OXIDASE-LIKE"/>
    <property type="match status" value="1"/>
</dbReference>
<dbReference type="InterPro" id="IPR036396">
    <property type="entry name" value="Cyt_P450_sf"/>
</dbReference>
<dbReference type="InterPro" id="IPR017972">
    <property type="entry name" value="Cyt_P450_CS"/>
</dbReference>
<dbReference type="PRINTS" id="PR00463">
    <property type="entry name" value="EP450I"/>
</dbReference>